<keyword evidence="2" id="KW-1003">Cell membrane</keyword>
<comment type="caution">
    <text evidence="7">The sequence shown here is derived from an EMBL/GenBank/DDBJ whole genome shotgun (WGS) entry which is preliminary data.</text>
</comment>
<evidence type="ECO:0000256" key="2">
    <source>
        <dbReference type="ARBA" id="ARBA00022475"/>
    </source>
</evidence>
<dbReference type="Pfam" id="PF03279">
    <property type="entry name" value="Lip_A_acyltrans"/>
    <property type="match status" value="1"/>
</dbReference>
<proteinExistence type="predicted"/>
<keyword evidence="3" id="KW-0997">Cell inner membrane</keyword>
<gene>
    <name evidence="7" type="ORF">IEN85_01455</name>
</gene>
<dbReference type="AlphaFoldDB" id="A0A927F6J6"/>
<dbReference type="EMBL" id="JACYFG010000002">
    <property type="protein sequence ID" value="MBD5778161.1"/>
    <property type="molecule type" value="Genomic_DNA"/>
</dbReference>
<dbReference type="PANTHER" id="PTHR30606">
    <property type="entry name" value="LIPID A BIOSYNTHESIS LAUROYL ACYLTRANSFERASE"/>
    <property type="match status" value="1"/>
</dbReference>
<evidence type="ECO:0000256" key="1">
    <source>
        <dbReference type="ARBA" id="ARBA00004533"/>
    </source>
</evidence>
<dbReference type="InterPro" id="IPR004960">
    <property type="entry name" value="LipA_acyltrans"/>
</dbReference>
<keyword evidence="5" id="KW-0472">Membrane</keyword>
<sequence length="295" mass="32545">MRLSHKIQYLALVSLARFICAIPRSWALNLGSAIGWFGWVTGMRRSLVLSNIANARPEASESELKQIGKQAAKNFGRTIAEFIRYGIKDRDQVPQLVKIENLELVADALAKGNGAILLTGHFGAWAIYFAAIAMRDIPLSLLVGKQHNAKVDAFIHKIPGDRVEFITKGRTAIKVILEKLKAGRAVVMVADQHAGAGGIVVPFLGKNASTLPLPGSFSVKYNAPVFMMSGRREADGSHTVTISELPIPERETPNEKKVAVVEAYNEALGKVIADNPEQYFWYHRRWREESETPTS</sequence>
<evidence type="ECO:0000256" key="3">
    <source>
        <dbReference type="ARBA" id="ARBA00022519"/>
    </source>
</evidence>
<dbReference type="Proteomes" id="UP000622317">
    <property type="component" value="Unassembled WGS sequence"/>
</dbReference>
<evidence type="ECO:0000256" key="4">
    <source>
        <dbReference type="ARBA" id="ARBA00022679"/>
    </source>
</evidence>
<keyword evidence="6" id="KW-0012">Acyltransferase</keyword>
<accession>A0A927F6J6</accession>
<protein>
    <recommendedName>
        <fullName evidence="9">KDO2-lipid IV(A) lauroyltransferase</fullName>
    </recommendedName>
</protein>
<keyword evidence="4" id="KW-0808">Transferase</keyword>
<evidence type="ECO:0000313" key="7">
    <source>
        <dbReference type="EMBL" id="MBD5778161.1"/>
    </source>
</evidence>
<dbReference type="GO" id="GO:0005886">
    <property type="term" value="C:plasma membrane"/>
    <property type="evidence" value="ECO:0007669"/>
    <property type="project" value="UniProtKB-SubCell"/>
</dbReference>
<reference evidence="7" key="1">
    <citation type="submission" date="2020-09" db="EMBL/GenBank/DDBJ databases">
        <title>Pelagicoccus enzymogenes sp. nov. with an EPS production, isolated from marine sediment.</title>
        <authorList>
            <person name="Feng X."/>
        </authorList>
    </citation>
    <scope>NUCLEOTIDE SEQUENCE</scope>
    <source>
        <strain evidence="7">NFK12</strain>
    </source>
</reference>
<dbReference type="GO" id="GO:0009247">
    <property type="term" value="P:glycolipid biosynthetic process"/>
    <property type="evidence" value="ECO:0007669"/>
    <property type="project" value="UniProtKB-ARBA"/>
</dbReference>
<dbReference type="PANTHER" id="PTHR30606:SF10">
    <property type="entry name" value="PHOSPHATIDYLINOSITOL MANNOSIDE ACYLTRANSFERASE"/>
    <property type="match status" value="1"/>
</dbReference>
<evidence type="ECO:0000313" key="8">
    <source>
        <dbReference type="Proteomes" id="UP000622317"/>
    </source>
</evidence>
<evidence type="ECO:0008006" key="9">
    <source>
        <dbReference type="Google" id="ProtNLM"/>
    </source>
</evidence>
<comment type="subcellular location">
    <subcellularLocation>
        <location evidence="1">Cell inner membrane</location>
    </subcellularLocation>
</comment>
<dbReference type="RefSeq" id="WP_191615283.1">
    <property type="nucleotide sequence ID" value="NZ_JACYFG010000002.1"/>
</dbReference>
<dbReference type="GO" id="GO:0016746">
    <property type="term" value="F:acyltransferase activity"/>
    <property type="evidence" value="ECO:0007669"/>
    <property type="project" value="UniProtKB-KW"/>
</dbReference>
<organism evidence="7 8">
    <name type="scientific">Pelagicoccus enzymogenes</name>
    <dbReference type="NCBI Taxonomy" id="2773457"/>
    <lineage>
        <taxon>Bacteria</taxon>
        <taxon>Pseudomonadati</taxon>
        <taxon>Verrucomicrobiota</taxon>
        <taxon>Opitutia</taxon>
        <taxon>Puniceicoccales</taxon>
        <taxon>Pelagicoccaceae</taxon>
        <taxon>Pelagicoccus</taxon>
    </lineage>
</organism>
<name>A0A927F6J6_9BACT</name>
<dbReference type="CDD" id="cd07984">
    <property type="entry name" value="LPLAT_LABLAT-like"/>
    <property type="match status" value="1"/>
</dbReference>
<evidence type="ECO:0000256" key="5">
    <source>
        <dbReference type="ARBA" id="ARBA00023136"/>
    </source>
</evidence>
<keyword evidence="8" id="KW-1185">Reference proteome</keyword>
<evidence type="ECO:0000256" key="6">
    <source>
        <dbReference type="ARBA" id="ARBA00023315"/>
    </source>
</evidence>